<gene>
    <name evidence="1" type="ORF">A2W05_05825</name>
</gene>
<accession>A0A1F7RS28</accession>
<evidence type="ECO:0000313" key="1">
    <source>
        <dbReference type="EMBL" id="OGL43918.1"/>
    </source>
</evidence>
<dbReference type="Proteomes" id="UP000178797">
    <property type="component" value="Unassembled WGS sequence"/>
</dbReference>
<dbReference type="EMBL" id="MGDE01000204">
    <property type="protein sequence ID" value="OGL43918.1"/>
    <property type="molecule type" value="Genomic_DNA"/>
</dbReference>
<sequence length="102" mass="12274">MRAQLIKHVKAIDELDNIIEIKIWQLPEPTKDRRHGYKYSLVYIIDDTRVIGYDNAEGKGDHIHHGELRKPYTFKDIEKLLEDFYKDIRRVKHESQKSKNRD</sequence>
<dbReference type="InterPro" id="IPR045397">
    <property type="entry name" value="TumE-like"/>
</dbReference>
<proteinExistence type="predicted"/>
<comment type="caution">
    <text evidence="1">The sequence shown here is derived from an EMBL/GenBank/DDBJ whole genome shotgun (WGS) entry which is preliminary data.</text>
</comment>
<protein>
    <submittedName>
        <fullName evidence="1">Uncharacterized protein</fullName>
    </submittedName>
</protein>
<name>A0A1F7RS28_9BACT</name>
<reference evidence="1 2" key="1">
    <citation type="journal article" date="2016" name="Nat. Commun.">
        <title>Thousands of microbial genomes shed light on interconnected biogeochemical processes in an aquifer system.</title>
        <authorList>
            <person name="Anantharaman K."/>
            <person name="Brown C.T."/>
            <person name="Hug L.A."/>
            <person name="Sharon I."/>
            <person name="Castelle C.J."/>
            <person name="Probst A.J."/>
            <person name="Thomas B.C."/>
            <person name="Singh A."/>
            <person name="Wilkins M.J."/>
            <person name="Karaoz U."/>
            <person name="Brodie E.L."/>
            <person name="Williams K.H."/>
            <person name="Hubbard S.S."/>
            <person name="Banfield J.F."/>
        </authorList>
    </citation>
    <scope>NUCLEOTIDE SEQUENCE [LARGE SCALE GENOMIC DNA]</scope>
</reference>
<dbReference type="AlphaFoldDB" id="A0A1F7RS28"/>
<dbReference type="Pfam" id="PF20126">
    <property type="entry name" value="TumE"/>
    <property type="match status" value="1"/>
</dbReference>
<organism evidence="1 2">
    <name type="scientific">Candidatus Schekmanbacteria bacterium RBG_16_38_10</name>
    <dbReference type="NCBI Taxonomy" id="1817879"/>
    <lineage>
        <taxon>Bacteria</taxon>
        <taxon>Candidatus Schekmaniibacteriota</taxon>
    </lineage>
</organism>
<evidence type="ECO:0000313" key="2">
    <source>
        <dbReference type="Proteomes" id="UP000178797"/>
    </source>
</evidence>